<dbReference type="EMBL" id="CP002080">
    <property type="protein sequence ID" value="ADI89699.1"/>
    <property type="molecule type" value="Genomic_DNA"/>
</dbReference>
<dbReference type="KEGG" id="acd:AOLE_04010"/>
<sequence>MWDTVISISIFDHWLSEVEADQSNIICYDISLKNNSLDEYLNGEEKFLNFYYQLFDEYSFKDNKKIDFDEYKAIIIQSLREQRLMDIYVQNRKIRLQGGFDRTDQLFLANASLIPDIMKKLEISKLHVLETMSYEDYLKLK</sequence>
<dbReference type="Proteomes" id="UP000000392">
    <property type="component" value="Chromosome"/>
</dbReference>
<dbReference type="GeneID" id="9381222"/>
<gene>
    <name evidence="1" type="ordered locus">AOLE_04010</name>
</gene>
<name>A0AAN0P6G6_ACISD</name>
<dbReference type="RefSeq" id="WP_013197020.1">
    <property type="nucleotide sequence ID" value="NC_014259.1"/>
</dbReference>
<proteinExistence type="predicted"/>
<accession>A0AAN0P6G6</accession>
<organism evidence="1 2">
    <name type="scientific">Acinetobacter oleivorans (strain JCM 16667 / KCTC 23045 / DR1)</name>
    <dbReference type="NCBI Taxonomy" id="436717"/>
    <lineage>
        <taxon>Bacteria</taxon>
        <taxon>Pseudomonadati</taxon>
        <taxon>Pseudomonadota</taxon>
        <taxon>Gammaproteobacteria</taxon>
        <taxon>Moraxellales</taxon>
        <taxon>Moraxellaceae</taxon>
        <taxon>Acinetobacter</taxon>
    </lineage>
</organism>
<reference evidence="1 2" key="1">
    <citation type="journal article" date="2010" name="J. Bacteriol.">
        <title>Complete genome sequence of the diesel-degrading Acinetobacter sp. strain DR1.</title>
        <authorList>
            <person name="Jung J."/>
            <person name="Baek J.H."/>
            <person name="Park W."/>
        </authorList>
    </citation>
    <scope>NUCLEOTIDE SEQUENCE [LARGE SCALE GENOMIC DNA]</scope>
    <source>
        <strain evidence="2">JCM 16667 / KCTC 23045 / DR1</strain>
    </source>
</reference>
<dbReference type="AlphaFoldDB" id="A0AAN0P6G6"/>
<protein>
    <submittedName>
        <fullName evidence="1">Uncharacterized protein</fullName>
    </submittedName>
</protein>
<evidence type="ECO:0000313" key="2">
    <source>
        <dbReference type="Proteomes" id="UP000000392"/>
    </source>
</evidence>
<evidence type="ECO:0000313" key="1">
    <source>
        <dbReference type="EMBL" id="ADI89699.1"/>
    </source>
</evidence>